<dbReference type="OrthoDB" id="5516749at2"/>
<sequence length="299" mass="31412">MLWRVRATLPDRPGALATLAAECGAAGVNILGLQVFPGVDAVTDELIVRVPAGWEAGAIEALVERAGAHAVVAHPCTEAALVDQSTRYVQAARAILSQPARFPEVVAQLFDAEPEPIGAVDHDSMEMTVGDVSVQVHRQAPFTATEQARGDAMAELVSDVLARGRDSVASSEPGRRLGSGVTPDYVADDYAVSAVVAGTPVGKAVLAEEASPGIRRLVLEVDPAWRRRGIGSRLLLEVARVAGRLGDEEMLLLTHADNQAVLPMVLGSGLRGRIRMSGDVLTVRVPLRDLAASGHRAAP</sequence>
<evidence type="ECO:0000259" key="2">
    <source>
        <dbReference type="PROSITE" id="PS51671"/>
    </source>
</evidence>
<dbReference type="Proteomes" id="UP000246018">
    <property type="component" value="Unassembled WGS sequence"/>
</dbReference>
<keyword evidence="4" id="KW-1185">Reference proteome</keyword>
<dbReference type="PROSITE" id="PS51671">
    <property type="entry name" value="ACT"/>
    <property type="match status" value="1"/>
</dbReference>
<gene>
    <name evidence="3" type="ORF">DDE18_03720</name>
</gene>
<organism evidence="3 4">
    <name type="scientific">Nocardioides gansuensis</name>
    <dbReference type="NCBI Taxonomy" id="2138300"/>
    <lineage>
        <taxon>Bacteria</taxon>
        <taxon>Bacillati</taxon>
        <taxon>Actinomycetota</taxon>
        <taxon>Actinomycetes</taxon>
        <taxon>Propionibacteriales</taxon>
        <taxon>Nocardioidaceae</taxon>
        <taxon>Nocardioides</taxon>
    </lineage>
</organism>
<feature type="domain" description="N-acetyltransferase" evidence="1">
    <location>
        <begin position="151"/>
        <end position="292"/>
    </location>
</feature>
<dbReference type="InterPro" id="IPR045865">
    <property type="entry name" value="ACT-like_dom_sf"/>
</dbReference>
<proteinExistence type="predicted"/>
<evidence type="ECO:0000313" key="3">
    <source>
        <dbReference type="EMBL" id="PVG84716.1"/>
    </source>
</evidence>
<dbReference type="GO" id="GO:0016747">
    <property type="term" value="F:acyltransferase activity, transferring groups other than amino-acyl groups"/>
    <property type="evidence" value="ECO:0007669"/>
    <property type="project" value="InterPro"/>
</dbReference>
<evidence type="ECO:0000313" key="4">
    <source>
        <dbReference type="Proteomes" id="UP000246018"/>
    </source>
</evidence>
<dbReference type="SUPFAM" id="SSF55729">
    <property type="entry name" value="Acyl-CoA N-acyltransferases (Nat)"/>
    <property type="match status" value="1"/>
</dbReference>
<dbReference type="CDD" id="cd04301">
    <property type="entry name" value="NAT_SF"/>
    <property type="match status" value="1"/>
</dbReference>
<reference evidence="3 4" key="1">
    <citation type="submission" date="2018-04" db="EMBL/GenBank/DDBJ databases">
        <title>Genome of Nocardioides gansuensis WSJ-1.</title>
        <authorList>
            <person name="Wu S."/>
            <person name="Wang G."/>
        </authorList>
    </citation>
    <scope>NUCLEOTIDE SEQUENCE [LARGE SCALE GENOMIC DNA]</scope>
    <source>
        <strain evidence="3 4">WSJ-1</strain>
    </source>
</reference>
<dbReference type="InterPro" id="IPR016181">
    <property type="entry name" value="Acyl_CoA_acyltransferase"/>
</dbReference>
<dbReference type="InterPro" id="IPR000182">
    <property type="entry name" value="GNAT_dom"/>
</dbReference>
<protein>
    <submittedName>
        <fullName evidence="3">GNAT family N-acetyltransferase</fullName>
    </submittedName>
</protein>
<keyword evidence="3" id="KW-0808">Transferase</keyword>
<name>A0A2T8FG80_9ACTN</name>
<dbReference type="Gene3D" id="3.40.630.30">
    <property type="match status" value="1"/>
</dbReference>
<accession>A0A2T8FG80</accession>
<dbReference type="PROSITE" id="PS51186">
    <property type="entry name" value="GNAT"/>
    <property type="match status" value="1"/>
</dbReference>
<dbReference type="EMBL" id="QDGZ01000001">
    <property type="protein sequence ID" value="PVG84716.1"/>
    <property type="molecule type" value="Genomic_DNA"/>
</dbReference>
<dbReference type="InterPro" id="IPR002912">
    <property type="entry name" value="ACT_dom"/>
</dbReference>
<dbReference type="Pfam" id="PF00583">
    <property type="entry name" value="Acetyltransf_1"/>
    <property type="match status" value="1"/>
</dbReference>
<evidence type="ECO:0000259" key="1">
    <source>
        <dbReference type="PROSITE" id="PS51186"/>
    </source>
</evidence>
<dbReference type="AlphaFoldDB" id="A0A2T8FG80"/>
<dbReference type="SUPFAM" id="SSF55021">
    <property type="entry name" value="ACT-like"/>
    <property type="match status" value="1"/>
</dbReference>
<comment type="caution">
    <text evidence="3">The sequence shown here is derived from an EMBL/GenBank/DDBJ whole genome shotgun (WGS) entry which is preliminary data.</text>
</comment>
<feature type="domain" description="ACT" evidence="2">
    <location>
        <begin position="4"/>
        <end position="84"/>
    </location>
</feature>